<feature type="domain" description="DJ-1/PfpI" evidence="1">
    <location>
        <begin position="7"/>
        <end position="173"/>
    </location>
</feature>
<reference evidence="3" key="1">
    <citation type="submission" date="2020-02" db="EMBL/GenBank/DDBJ databases">
        <title>Genomic and physiological characterization of two novel Nitrospinaceae genera.</title>
        <authorList>
            <person name="Mueller A.J."/>
            <person name="Jung M.-Y."/>
            <person name="Strachan C.R."/>
            <person name="Herbold C.W."/>
            <person name="Kirkegaard R.H."/>
            <person name="Daims H."/>
        </authorList>
    </citation>
    <scope>NUCLEOTIDE SEQUENCE [LARGE SCALE GENOMIC DNA]</scope>
</reference>
<protein>
    <submittedName>
        <fullName evidence="2">DJ-1/PfpI family protein</fullName>
    </submittedName>
</protein>
<dbReference type="InterPro" id="IPR029062">
    <property type="entry name" value="Class_I_gatase-like"/>
</dbReference>
<evidence type="ECO:0000313" key="3">
    <source>
        <dbReference type="Proteomes" id="UP000594464"/>
    </source>
</evidence>
<dbReference type="Proteomes" id="UP000594464">
    <property type="component" value="Chromosome"/>
</dbReference>
<evidence type="ECO:0000259" key="1">
    <source>
        <dbReference type="Pfam" id="PF01965"/>
    </source>
</evidence>
<dbReference type="InterPro" id="IPR002818">
    <property type="entry name" value="DJ-1/PfpI"/>
</dbReference>
<dbReference type="Pfam" id="PF01965">
    <property type="entry name" value="DJ-1_PfpI"/>
    <property type="match status" value="1"/>
</dbReference>
<name>A0A7T0C3W2_9BACT</name>
<proteinExistence type="predicted"/>
<sequence>MDKKKNILLVMPKNQFDEDELFFVRDFFSSPEYKLVILSGLGQEAVGNKKTRFTPDGMIVDWNKHLQDQRKYDAVIVTGGKGAKKSLWDDPILPQILTDHHRAGSVVATSGMAAPVLGSSSLAQGEVAAPGNEDVVARLNDYRLAVAEEGLVSYHRVVSARDASVMPEFCEAIRQLL</sequence>
<dbReference type="KEGG" id="nva:G3M78_11815"/>
<dbReference type="SUPFAM" id="SSF52317">
    <property type="entry name" value="Class I glutamine amidotransferase-like"/>
    <property type="match status" value="1"/>
</dbReference>
<evidence type="ECO:0000313" key="2">
    <source>
        <dbReference type="EMBL" id="QPJ66043.1"/>
    </source>
</evidence>
<dbReference type="Gene3D" id="3.40.50.880">
    <property type="match status" value="1"/>
</dbReference>
<organism evidence="2 3">
    <name type="scientific">Candidatus Nitrohelix vancouverensis</name>
    <dbReference type="NCBI Taxonomy" id="2705534"/>
    <lineage>
        <taxon>Bacteria</taxon>
        <taxon>Pseudomonadati</taxon>
        <taxon>Nitrospinota/Tectimicrobiota group</taxon>
        <taxon>Nitrospinota</taxon>
        <taxon>Nitrospinia</taxon>
        <taxon>Nitrospinales</taxon>
        <taxon>Nitrospinaceae</taxon>
        <taxon>Candidatus Nitrohelix</taxon>
    </lineage>
</organism>
<dbReference type="AlphaFoldDB" id="A0A7T0C3W2"/>
<accession>A0A7T0C3W2</accession>
<dbReference type="EMBL" id="CP048620">
    <property type="protein sequence ID" value="QPJ66043.1"/>
    <property type="molecule type" value="Genomic_DNA"/>
</dbReference>
<gene>
    <name evidence="2" type="ORF">G3M78_11815</name>
</gene>